<dbReference type="RefSeq" id="WP_093968590.1">
    <property type="nucleotide sequence ID" value="NZ_FXYE01000002.1"/>
</dbReference>
<keyword evidence="2" id="KW-1185">Reference proteome</keyword>
<organism evidence="1 2">
    <name type="scientific">Actibacterium lipolyticum</name>
    <dbReference type="NCBI Taxonomy" id="1524263"/>
    <lineage>
        <taxon>Bacteria</taxon>
        <taxon>Pseudomonadati</taxon>
        <taxon>Pseudomonadota</taxon>
        <taxon>Alphaproteobacteria</taxon>
        <taxon>Rhodobacterales</taxon>
        <taxon>Roseobacteraceae</taxon>
        <taxon>Actibacterium</taxon>
    </lineage>
</organism>
<protein>
    <recommendedName>
        <fullName evidence="3">Roadblock/LAMTOR2 domain-containing protein</fullName>
    </recommendedName>
</protein>
<dbReference type="AlphaFoldDB" id="A0A238KRL9"/>
<evidence type="ECO:0008006" key="3">
    <source>
        <dbReference type="Google" id="ProtNLM"/>
    </source>
</evidence>
<sequence length="118" mass="12419">MSTDISKLSEIDGFLGASLVDSDSGLMLSAEAGSGSLDLELAGAANMEIVRAKNAAIKALGLNDHIEDVLISLETQYDLIRPLASNPDVFVYVALDRKKSNLGMARLAVKNVEAGLTI</sequence>
<dbReference type="EMBL" id="FXYE01000002">
    <property type="protein sequence ID" value="SMX45327.1"/>
    <property type="molecule type" value="Genomic_DNA"/>
</dbReference>
<accession>A0A238KRL9</accession>
<proteinExistence type="predicted"/>
<dbReference type="Proteomes" id="UP000202922">
    <property type="component" value="Unassembled WGS sequence"/>
</dbReference>
<dbReference type="OrthoDB" id="3781969at2"/>
<evidence type="ECO:0000313" key="2">
    <source>
        <dbReference type="Proteomes" id="UP000202922"/>
    </source>
</evidence>
<dbReference type="Gene3D" id="3.30.450.30">
    <property type="entry name" value="Dynein light chain 2a, cytoplasmic"/>
    <property type="match status" value="1"/>
</dbReference>
<name>A0A238KRL9_9RHOB</name>
<evidence type="ECO:0000313" key="1">
    <source>
        <dbReference type="EMBL" id="SMX45327.1"/>
    </source>
</evidence>
<reference evidence="2" key="1">
    <citation type="submission" date="2017-05" db="EMBL/GenBank/DDBJ databases">
        <authorList>
            <person name="Rodrigo-Torres L."/>
            <person name="Arahal R. D."/>
            <person name="Lucena T."/>
        </authorList>
    </citation>
    <scope>NUCLEOTIDE SEQUENCE [LARGE SCALE GENOMIC DNA]</scope>
    <source>
        <strain evidence="2">CECT 8621</strain>
    </source>
</reference>
<gene>
    <name evidence="1" type="ORF">COL8621_02765</name>
</gene>